<evidence type="ECO:0000256" key="2">
    <source>
        <dbReference type="ARBA" id="ARBA00022475"/>
    </source>
</evidence>
<evidence type="ECO:0000313" key="16">
    <source>
        <dbReference type="Proteomes" id="UP001219934"/>
    </source>
</evidence>
<proteinExistence type="predicted"/>
<dbReference type="InterPro" id="IPR053896">
    <property type="entry name" value="BTN3A2-like_Ig-C"/>
</dbReference>
<gene>
    <name evidence="15" type="ORF">JOQ06_012965</name>
</gene>
<evidence type="ECO:0000256" key="4">
    <source>
        <dbReference type="ARBA" id="ARBA00022729"/>
    </source>
</evidence>
<dbReference type="InterPro" id="IPR051713">
    <property type="entry name" value="T-cell_Activation_Regulation"/>
</dbReference>
<evidence type="ECO:0000256" key="9">
    <source>
        <dbReference type="ARBA" id="ARBA00023180"/>
    </source>
</evidence>
<evidence type="ECO:0000259" key="14">
    <source>
        <dbReference type="PROSITE" id="PS50835"/>
    </source>
</evidence>
<accession>A0AAD6FT09</accession>
<feature type="transmembrane region" description="Helical" evidence="12">
    <location>
        <begin position="187"/>
        <end position="209"/>
    </location>
</feature>
<evidence type="ECO:0000256" key="10">
    <source>
        <dbReference type="ARBA" id="ARBA00023319"/>
    </source>
</evidence>
<protein>
    <recommendedName>
        <fullName evidence="14">Ig-like domain-containing protein</fullName>
    </recommendedName>
</protein>
<keyword evidence="5 12" id="KW-1133">Transmembrane helix</keyword>
<dbReference type="InterPro" id="IPR013783">
    <property type="entry name" value="Ig-like_fold"/>
</dbReference>
<dbReference type="InterPro" id="IPR036179">
    <property type="entry name" value="Ig-like_dom_sf"/>
</dbReference>
<evidence type="ECO:0000256" key="1">
    <source>
        <dbReference type="ARBA" id="ARBA00004251"/>
    </source>
</evidence>
<evidence type="ECO:0000256" key="8">
    <source>
        <dbReference type="ARBA" id="ARBA00023170"/>
    </source>
</evidence>
<dbReference type="PANTHER" id="PTHR25466:SF14">
    <property type="entry name" value="BUTYROPHILIN SUBFAMILY 2 MEMBER A2-LIKE-RELATED"/>
    <property type="match status" value="1"/>
</dbReference>
<keyword evidence="7" id="KW-1015">Disulfide bond</keyword>
<dbReference type="Pfam" id="PF22705">
    <property type="entry name" value="C2-set_3"/>
    <property type="match status" value="1"/>
</dbReference>
<keyword evidence="4 13" id="KW-0732">Signal</keyword>
<feature type="chain" id="PRO_5042114552" description="Ig-like domain-containing protein" evidence="13">
    <location>
        <begin position="21"/>
        <end position="240"/>
    </location>
</feature>
<dbReference type="Gene3D" id="2.60.40.10">
    <property type="entry name" value="Immunoglobulins"/>
    <property type="match status" value="1"/>
</dbReference>
<comment type="subcellular location">
    <subcellularLocation>
        <location evidence="1">Cell membrane</location>
        <topology evidence="1">Single-pass type I membrane protein</topology>
    </subcellularLocation>
</comment>
<feature type="region of interest" description="Disordered" evidence="11">
    <location>
        <begin position="217"/>
        <end position="240"/>
    </location>
</feature>
<evidence type="ECO:0000256" key="5">
    <source>
        <dbReference type="ARBA" id="ARBA00022989"/>
    </source>
</evidence>
<reference evidence="15" key="1">
    <citation type="submission" date="2022-11" db="EMBL/GenBank/DDBJ databases">
        <title>Chromosome-level genome of Pogonophryne albipinna.</title>
        <authorList>
            <person name="Jo E."/>
        </authorList>
    </citation>
    <scope>NUCLEOTIDE SEQUENCE</scope>
    <source>
        <strain evidence="15">SGF0006</strain>
        <tissue evidence="15">Muscle</tissue>
    </source>
</reference>
<feature type="domain" description="Ig-like" evidence="14">
    <location>
        <begin position="88"/>
        <end position="166"/>
    </location>
</feature>
<dbReference type="InterPro" id="IPR007110">
    <property type="entry name" value="Ig-like_dom"/>
</dbReference>
<dbReference type="PANTHER" id="PTHR25466">
    <property type="entry name" value="T-LYMPHOCYTE ACTIVATION ANTIGEN"/>
    <property type="match status" value="1"/>
</dbReference>
<name>A0AAD6FT09_9TELE</name>
<dbReference type="GO" id="GO:0042102">
    <property type="term" value="P:positive regulation of T cell proliferation"/>
    <property type="evidence" value="ECO:0007669"/>
    <property type="project" value="TreeGrafter"/>
</dbReference>
<organism evidence="15 16">
    <name type="scientific">Pogonophryne albipinna</name>
    <dbReference type="NCBI Taxonomy" id="1090488"/>
    <lineage>
        <taxon>Eukaryota</taxon>
        <taxon>Metazoa</taxon>
        <taxon>Chordata</taxon>
        <taxon>Craniata</taxon>
        <taxon>Vertebrata</taxon>
        <taxon>Euteleostomi</taxon>
        <taxon>Actinopterygii</taxon>
        <taxon>Neopterygii</taxon>
        <taxon>Teleostei</taxon>
        <taxon>Neoteleostei</taxon>
        <taxon>Acanthomorphata</taxon>
        <taxon>Eupercaria</taxon>
        <taxon>Perciformes</taxon>
        <taxon>Notothenioidei</taxon>
        <taxon>Pogonophryne</taxon>
    </lineage>
</organism>
<evidence type="ECO:0000256" key="13">
    <source>
        <dbReference type="SAM" id="SignalP"/>
    </source>
</evidence>
<keyword evidence="9" id="KW-0325">Glycoprotein</keyword>
<sequence>MASNGVLLLFTFIHLSIGHAAFVQLEVRAENVGKYGQQSLLECVYIPSQEAEDGKLVWVYWKKEGVEEALLSFHKAKYNKPAIKFDPQTSTLMCDSDSGYPEGQLRWFDEFGTEWTKSSQMEAKKTESGLFNLSSKLTLMDGSTFSSYTCKVFNVSGGKEEEATYTVQEPEKTGRAQGSKVDGTTKVIAPLVVIGSLIVGLLLLMLLLYKRRSQRDHQPVDTCDSPVEQGEDQSCPDSPA</sequence>
<keyword evidence="16" id="KW-1185">Reference proteome</keyword>
<evidence type="ECO:0000256" key="12">
    <source>
        <dbReference type="SAM" id="Phobius"/>
    </source>
</evidence>
<keyword evidence="2" id="KW-1003">Cell membrane</keyword>
<dbReference type="GO" id="GO:0042130">
    <property type="term" value="P:negative regulation of T cell proliferation"/>
    <property type="evidence" value="ECO:0007669"/>
    <property type="project" value="TreeGrafter"/>
</dbReference>
<evidence type="ECO:0000256" key="11">
    <source>
        <dbReference type="SAM" id="MobiDB-lite"/>
    </source>
</evidence>
<comment type="caution">
    <text evidence="15">The sequence shown here is derived from an EMBL/GenBank/DDBJ whole genome shotgun (WGS) entry which is preliminary data.</text>
</comment>
<dbReference type="SUPFAM" id="SSF48726">
    <property type="entry name" value="Immunoglobulin"/>
    <property type="match status" value="1"/>
</dbReference>
<evidence type="ECO:0000256" key="7">
    <source>
        <dbReference type="ARBA" id="ARBA00023157"/>
    </source>
</evidence>
<dbReference type="AlphaFoldDB" id="A0AAD6FT09"/>
<dbReference type="GO" id="GO:0009897">
    <property type="term" value="C:external side of plasma membrane"/>
    <property type="evidence" value="ECO:0007669"/>
    <property type="project" value="TreeGrafter"/>
</dbReference>
<keyword evidence="3 12" id="KW-0812">Transmembrane</keyword>
<keyword evidence="6 12" id="KW-0472">Membrane</keyword>
<dbReference type="GO" id="GO:0071222">
    <property type="term" value="P:cellular response to lipopolysaccharide"/>
    <property type="evidence" value="ECO:0007669"/>
    <property type="project" value="TreeGrafter"/>
</dbReference>
<keyword evidence="10" id="KW-0393">Immunoglobulin domain</keyword>
<dbReference type="EMBL" id="JAPTMU010000004">
    <property type="protein sequence ID" value="KAJ4944421.1"/>
    <property type="molecule type" value="Genomic_DNA"/>
</dbReference>
<dbReference type="GO" id="GO:0007166">
    <property type="term" value="P:cell surface receptor signaling pathway"/>
    <property type="evidence" value="ECO:0007669"/>
    <property type="project" value="TreeGrafter"/>
</dbReference>
<dbReference type="PROSITE" id="PS50835">
    <property type="entry name" value="IG_LIKE"/>
    <property type="match status" value="1"/>
</dbReference>
<dbReference type="GO" id="GO:0031295">
    <property type="term" value="P:T cell costimulation"/>
    <property type="evidence" value="ECO:0007669"/>
    <property type="project" value="TreeGrafter"/>
</dbReference>
<dbReference type="Proteomes" id="UP001219934">
    <property type="component" value="Unassembled WGS sequence"/>
</dbReference>
<feature type="signal peptide" evidence="13">
    <location>
        <begin position="1"/>
        <end position="20"/>
    </location>
</feature>
<keyword evidence="8" id="KW-0675">Receptor</keyword>
<evidence type="ECO:0000313" key="15">
    <source>
        <dbReference type="EMBL" id="KAJ4944421.1"/>
    </source>
</evidence>
<evidence type="ECO:0000256" key="6">
    <source>
        <dbReference type="ARBA" id="ARBA00023136"/>
    </source>
</evidence>
<evidence type="ECO:0000256" key="3">
    <source>
        <dbReference type="ARBA" id="ARBA00022692"/>
    </source>
</evidence>
<dbReference type="GO" id="GO:0006955">
    <property type="term" value="P:immune response"/>
    <property type="evidence" value="ECO:0007669"/>
    <property type="project" value="TreeGrafter"/>
</dbReference>